<protein>
    <submittedName>
        <fullName evidence="2">Uncharacterized protein</fullName>
    </submittedName>
</protein>
<dbReference type="AlphaFoldDB" id="A0AAJ1E4E7"/>
<sequence length="145" mass="15918">MRKTFPLQVWQTAGLILGTPPSHATRNLHSDNFTASHNVNTADDVLFTRHRLQDSGHPFSHGLPQQVALLHPVNPMRPTFAPGRPGQAAQQKPVDTCSSDAPIGGTARPGCPARRQPMHQKKPAHTVKFVNIYTNASFLYVRSTP</sequence>
<evidence type="ECO:0000313" key="2">
    <source>
        <dbReference type="EMBL" id="MBU4635753.1"/>
    </source>
</evidence>
<comment type="caution">
    <text evidence="2">The sequence shown here is derived from an EMBL/GenBank/DDBJ whole genome shotgun (WGS) entry which is preliminary data.</text>
</comment>
<evidence type="ECO:0000313" key="3">
    <source>
        <dbReference type="Proteomes" id="UP000787568"/>
    </source>
</evidence>
<gene>
    <name evidence="2" type="ORF">I8747_23375</name>
</gene>
<dbReference type="EMBL" id="JAEEFW010000008">
    <property type="protein sequence ID" value="MBU4635753.1"/>
    <property type="molecule type" value="Genomic_DNA"/>
</dbReference>
<dbReference type="Proteomes" id="UP000787568">
    <property type="component" value="Unassembled WGS sequence"/>
</dbReference>
<accession>A0AAJ1E4E7</accession>
<evidence type="ECO:0000256" key="1">
    <source>
        <dbReference type="SAM" id="MobiDB-lite"/>
    </source>
</evidence>
<dbReference type="RefSeq" id="WP_216311272.1">
    <property type="nucleotide sequence ID" value="NZ_JAEEFW010000008.1"/>
</dbReference>
<organism evidence="2 3">
    <name type="scientific">Pseudomonas chlororaphis subsp. aurantiaca</name>
    <dbReference type="NCBI Taxonomy" id="86192"/>
    <lineage>
        <taxon>Bacteria</taxon>
        <taxon>Pseudomonadati</taxon>
        <taxon>Pseudomonadota</taxon>
        <taxon>Gammaproteobacteria</taxon>
        <taxon>Pseudomonadales</taxon>
        <taxon>Pseudomonadaceae</taxon>
        <taxon>Pseudomonas</taxon>
    </lineage>
</organism>
<proteinExistence type="predicted"/>
<reference evidence="2" key="1">
    <citation type="submission" date="2020-12" db="EMBL/GenBank/DDBJ databases">
        <title>Generalized mutagenesis with transposon Tn5. A laboratory procedure for the identification of genes responsible for a bacterial phenotype and its regulation, illustrated with phenazine production in Pseudomonas chlororaphis.</title>
        <authorList>
            <person name="Muzio F."/>
            <person name="Sobrero P."/>
            <person name="Agaras B."/>
            <person name="Valverde C."/>
        </authorList>
    </citation>
    <scope>NUCLEOTIDE SEQUENCE</scope>
    <source>
        <strain evidence="2">SMMP3</strain>
    </source>
</reference>
<name>A0AAJ1E4E7_9PSED</name>
<feature type="region of interest" description="Disordered" evidence="1">
    <location>
        <begin position="82"/>
        <end position="102"/>
    </location>
</feature>